<dbReference type="Gramene" id="C.cajan_15212.t">
    <property type="protein sequence ID" value="C.cajan_15212.t.cds1"/>
    <property type="gene ID" value="C.cajan_15212"/>
</dbReference>
<evidence type="ECO:0000313" key="3">
    <source>
        <dbReference type="Proteomes" id="UP000075243"/>
    </source>
</evidence>
<reference evidence="2 3" key="1">
    <citation type="journal article" date="2012" name="Nat. Biotechnol.">
        <title>Draft genome sequence of pigeonpea (Cajanus cajan), an orphan legume crop of resource-poor farmers.</title>
        <authorList>
            <person name="Varshney R.K."/>
            <person name="Chen W."/>
            <person name="Li Y."/>
            <person name="Bharti A.K."/>
            <person name="Saxena R.K."/>
            <person name="Schlueter J.A."/>
            <person name="Donoghue M.T."/>
            <person name="Azam S."/>
            <person name="Fan G."/>
            <person name="Whaley A.M."/>
            <person name="Farmer A.D."/>
            <person name="Sheridan J."/>
            <person name="Iwata A."/>
            <person name="Tuteja R."/>
            <person name="Penmetsa R.V."/>
            <person name="Wu W."/>
            <person name="Upadhyaya H.D."/>
            <person name="Yang S.P."/>
            <person name="Shah T."/>
            <person name="Saxena K.B."/>
            <person name="Michael T."/>
            <person name="McCombie W.R."/>
            <person name="Yang B."/>
            <person name="Zhang G."/>
            <person name="Yang H."/>
            <person name="Wang J."/>
            <person name="Spillane C."/>
            <person name="Cook D.R."/>
            <person name="May G.D."/>
            <person name="Xu X."/>
            <person name="Jackson S.A."/>
        </authorList>
    </citation>
    <scope>NUCLEOTIDE SEQUENCE [LARGE SCALE GENOMIC DNA]</scope>
    <source>
        <strain evidence="3">cv. Asha</strain>
    </source>
</reference>
<accession>A0A151SZG6</accession>
<dbReference type="PANTHER" id="PTHR11439:SF467">
    <property type="entry name" value="INTEGRASE CATALYTIC DOMAIN-CONTAINING PROTEIN"/>
    <property type="match status" value="1"/>
</dbReference>
<dbReference type="EMBL" id="CM003612">
    <property type="protein sequence ID" value="KYP60202.1"/>
    <property type="molecule type" value="Genomic_DNA"/>
</dbReference>
<keyword evidence="3" id="KW-1185">Reference proteome</keyword>
<name>A0A151SZG6_CAJCA</name>
<feature type="domain" description="Reverse transcriptase Ty1/copia-type" evidence="1">
    <location>
        <begin position="2"/>
        <end position="104"/>
    </location>
</feature>
<dbReference type="SUPFAM" id="SSF56672">
    <property type="entry name" value="DNA/RNA polymerases"/>
    <property type="match status" value="1"/>
</dbReference>
<dbReference type="Proteomes" id="UP000075243">
    <property type="component" value="Chromosome 10"/>
</dbReference>
<dbReference type="STRING" id="3821.A0A151SZG6"/>
<dbReference type="Pfam" id="PF07727">
    <property type="entry name" value="RVT_2"/>
    <property type="match status" value="1"/>
</dbReference>
<sequence>MGFHSTKNDTSLFVRFSKTTTLMILIYVNDIIITGSSKEEIRSVISFFHDMFSLKDLGSLHYFLGVEVTNTKKGNLLLTQTKYLKEILYKASMSDSMPQPTPMLANLKSIENETTSVPDPSYDRSIVGALQYLTITQPDISFTFNKVCQYMHRPQEHH</sequence>
<evidence type="ECO:0000259" key="1">
    <source>
        <dbReference type="Pfam" id="PF07727"/>
    </source>
</evidence>
<proteinExistence type="predicted"/>
<dbReference type="InterPro" id="IPR043502">
    <property type="entry name" value="DNA/RNA_pol_sf"/>
</dbReference>
<protein>
    <recommendedName>
        <fullName evidence="1">Reverse transcriptase Ty1/copia-type domain-containing protein</fullName>
    </recommendedName>
</protein>
<organism evidence="2 3">
    <name type="scientific">Cajanus cajan</name>
    <name type="common">Pigeon pea</name>
    <name type="synonym">Cajanus indicus</name>
    <dbReference type="NCBI Taxonomy" id="3821"/>
    <lineage>
        <taxon>Eukaryota</taxon>
        <taxon>Viridiplantae</taxon>
        <taxon>Streptophyta</taxon>
        <taxon>Embryophyta</taxon>
        <taxon>Tracheophyta</taxon>
        <taxon>Spermatophyta</taxon>
        <taxon>Magnoliopsida</taxon>
        <taxon>eudicotyledons</taxon>
        <taxon>Gunneridae</taxon>
        <taxon>Pentapetalae</taxon>
        <taxon>rosids</taxon>
        <taxon>fabids</taxon>
        <taxon>Fabales</taxon>
        <taxon>Fabaceae</taxon>
        <taxon>Papilionoideae</taxon>
        <taxon>50 kb inversion clade</taxon>
        <taxon>NPAAA clade</taxon>
        <taxon>indigoferoid/millettioid clade</taxon>
        <taxon>Phaseoleae</taxon>
        <taxon>Cajanus</taxon>
    </lineage>
</organism>
<dbReference type="PANTHER" id="PTHR11439">
    <property type="entry name" value="GAG-POL-RELATED RETROTRANSPOSON"/>
    <property type="match status" value="1"/>
</dbReference>
<gene>
    <name evidence="2" type="ORF">KK1_015653</name>
</gene>
<dbReference type="InterPro" id="IPR013103">
    <property type="entry name" value="RVT_2"/>
</dbReference>
<dbReference type="AlphaFoldDB" id="A0A151SZG6"/>
<evidence type="ECO:0000313" key="2">
    <source>
        <dbReference type="EMBL" id="KYP60202.1"/>
    </source>
</evidence>
<dbReference type="OMA" id="QYIVITW"/>